<dbReference type="InterPro" id="IPR018695">
    <property type="entry name" value="DUF2194"/>
</dbReference>
<comment type="caution">
    <text evidence="1">The sequence shown here is derived from an EMBL/GenBank/DDBJ whole genome shotgun (WGS) entry which is preliminary data.</text>
</comment>
<reference evidence="1 2" key="1">
    <citation type="submission" date="2016-01" db="EMBL/GenBank/DDBJ databases">
        <title>Genome sequencing of Roseivirga echinicomitans KMM 6058.</title>
        <authorList>
            <person name="Selvaratnam C."/>
            <person name="Thevarajoo S."/>
            <person name="Goh K.M."/>
            <person name="Ee R."/>
            <person name="Chan K.-G."/>
            <person name="Chong C.S."/>
        </authorList>
    </citation>
    <scope>NUCLEOTIDE SEQUENCE [LARGE SCALE GENOMIC DNA]</scope>
    <source>
        <strain evidence="1 2">KMM 6058</strain>
    </source>
</reference>
<accession>A0A150XJB5</accession>
<organism evidence="1 2">
    <name type="scientific">Roseivirga echinicomitans</name>
    <dbReference type="NCBI Taxonomy" id="296218"/>
    <lineage>
        <taxon>Bacteria</taxon>
        <taxon>Pseudomonadati</taxon>
        <taxon>Bacteroidota</taxon>
        <taxon>Cytophagia</taxon>
        <taxon>Cytophagales</taxon>
        <taxon>Roseivirgaceae</taxon>
        <taxon>Roseivirga</taxon>
    </lineage>
</organism>
<evidence type="ECO:0008006" key="3">
    <source>
        <dbReference type="Google" id="ProtNLM"/>
    </source>
</evidence>
<dbReference type="Proteomes" id="UP000075615">
    <property type="component" value="Unassembled WGS sequence"/>
</dbReference>
<evidence type="ECO:0000313" key="1">
    <source>
        <dbReference type="EMBL" id="KYG78806.1"/>
    </source>
</evidence>
<sequence>MFMITLVGCGDFKENKKELEEPPTEFNPIIEPLVVFIHLAGSELSDSYSGHIGKIMDYTKIPFKEVSLKSFNNAPTFKSTPKVILIDGTGTSRLNGEAIDYLVKFVGQGGTLIFTSVNEDQRMGFLSGLKQDASFAYDLEAKGFDFIKNVLPGLSSVKLYINRNHTSLAKENFKPNLNVLATAVSDDELPIIFENMVGNGKVINFNTTIELERSDRGLLFAAILSALEGVPYPIVNTSTIFIDDFPSPTYDIKSEPIKSEFDISQSEYVTDVWWPDMLKLSKRFGIEYSAYPIFNYNEIKDSPFLFNEWDLQKTVRNGRQLSTSVWMSKEVLRNKFELAIHGYNHESLLKEVWRDPESIESSFRAARKKWTVDRLGDYPTSYVAPSNYIDSTGLVHLKRAMPEVEFMSTTYGGELIEGGGRDFDPDPFEPSLFDYPRITSGYVFTDRKEYFHQSLYLYTGIWTHFIHPDDVFQLPTENNNSAGEFAYRNQERLNWYRNSDNTQGMYSRWTSYLEKVKTIHPTTRFLTATEGGTITRNWRNSDYEYGKSGDFYSVRKSSANNWNDKEFYWFVFAKEENAEAMENAFSNVVDTYTKTAFFGGTLFTLKTSKPELLFEDIKWKQDPLFDLSEVKAIVTEDYQNYVQERAAIASGYLAEDSELEISEEEVLAQMTTAEDSVAWFVANDQLGLATDILLKELMRGDVQDTSIFNKYVLYKGYQDRSMDVWTFMEEIYQDRSKSLALDYLSLYLKKETFPNEELTEKWLNRRIFFDAKDETAIKDYFTFFYSTEYVSQVKRVLAELNEKNPTPENYARYIQFIIDFELENLSEELKGKNPEELPLLWPKATTIAYTYSDESRIQEALLWSDYSNEIPMITVLQWWIELEAFNKMESVYAEYIKEHPEDQAVKAFVSSAWYDIAEYERSALVANQLPEGDEKKIEIEKRFNPDVIYFDADVQKFLIDRTPELFSSETLHILKKELRYNENNSIEVNTAYVEDNFSQSVWESDATFNLRTAKGSQHSFSITHASVSDLVLTDIDPQNLAHELYGLRYRYQTANNPEKPLFSIGAGLQQDNFNKMFVDLAASISKSKENVFKSLSFDFATVKTGVGISKEVYKSEIIGYYERGSTKFWQSSFALVGSYYTDGGAEAALTSRLFANFKIENKSRFSPFAELFVSAANRSQENGNPYWMVDSRLYGGGGLAWTYGKDERKLKSRIEAGYFFDSYTEGFLRVTGNVSFPIKEFTYVTTQFELFNQSLYYSNGIQFGIKHFLDRKRKYTYKPRSY</sequence>
<evidence type="ECO:0000313" key="2">
    <source>
        <dbReference type="Proteomes" id="UP000075615"/>
    </source>
</evidence>
<dbReference type="STRING" id="296218.AWN68_04025"/>
<gene>
    <name evidence="1" type="ORF">AWN68_04025</name>
</gene>
<dbReference type="Pfam" id="PF09960">
    <property type="entry name" value="DUF2194"/>
    <property type="match status" value="1"/>
</dbReference>
<name>A0A150XJB5_9BACT</name>
<keyword evidence="2" id="KW-1185">Reference proteome</keyword>
<proteinExistence type="predicted"/>
<dbReference type="EMBL" id="LRDB01000012">
    <property type="protein sequence ID" value="KYG78806.1"/>
    <property type="molecule type" value="Genomic_DNA"/>
</dbReference>
<protein>
    <recommendedName>
        <fullName evidence="3">DUF2194 domain-containing protein</fullName>
    </recommendedName>
</protein>